<gene>
    <name evidence="1" type="ORF">pmac_cds_242</name>
</gene>
<evidence type="ECO:0000313" key="1">
    <source>
        <dbReference type="EMBL" id="AVK76930.1"/>
    </source>
</evidence>
<protein>
    <submittedName>
        <fullName evidence="1">Uncharacterized protein</fullName>
    </submittedName>
</protein>
<sequence>MQQTAAIPACDAPVAPTCRRCTSLCVLSDVVWFSRKGHQQWPVYAAATARCPACQTLNACVWSKRSTSAPWADDTERARVHNDGLACLTRCVDLPLSTAIVRHLSVCEVALFRGIRRFVVPFEARQVTLALVFDDSERTHSRLVWHRIVRHHAWAWYFLWPQQSVCF</sequence>
<name>A0A2U7UF63_9VIRU</name>
<organism evidence="1">
    <name type="scientific">Pandoravirus macleodensis</name>
    <dbReference type="NCBI Taxonomy" id="2107707"/>
    <lineage>
        <taxon>Viruses</taxon>
        <taxon>Pandoravirus</taxon>
    </lineage>
</organism>
<dbReference type="KEGG" id="vg:36841385"/>
<dbReference type="Proteomes" id="UP000249758">
    <property type="component" value="Segment"/>
</dbReference>
<dbReference type="EMBL" id="MG011691">
    <property type="protein sequence ID" value="AVK76930.1"/>
    <property type="molecule type" value="Genomic_DNA"/>
</dbReference>
<dbReference type="GeneID" id="36841385"/>
<dbReference type="RefSeq" id="YP_009480926.1">
    <property type="nucleotide sequence ID" value="NC_037665.1"/>
</dbReference>
<accession>A0A2U7UF63</accession>
<proteinExistence type="predicted"/>
<reference evidence="1" key="1">
    <citation type="journal article" date="2018" name="Nat. Commun.">
        <title>Diversity and evolution of the emerging Pandoraviridae family.</title>
        <authorList>
            <person name="Legendre M."/>
            <person name="Fabre E."/>
            <person name="Poirot O."/>
            <person name="Jeudy S."/>
            <person name="Lartigue A."/>
            <person name="Alempic J.M."/>
            <person name="Beucher L."/>
            <person name="Philippe N."/>
            <person name="Bertaux L."/>
            <person name="Christo-Foroux E."/>
            <person name="Labadie K."/>
            <person name="Coute Y."/>
            <person name="Abergel C."/>
            <person name="Claverie J.M."/>
        </authorList>
    </citation>
    <scope>NUCLEOTIDE SEQUENCE [LARGE SCALE GENOMIC DNA]</scope>
    <source>
        <strain evidence="1">Macleodensis</strain>
    </source>
</reference>